<dbReference type="InterPro" id="IPR003615">
    <property type="entry name" value="HNH_nuc"/>
</dbReference>
<organism evidence="3 4">
    <name type="scientific">Mycolicibacillus trivialis</name>
    <dbReference type="NCBI Taxonomy" id="1798"/>
    <lineage>
        <taxon>Bacteria</taxon>
        <taxon>Bacillati</taxon>
        <taxon>Actinomycetota</taxon>
        <taxon>Actinomycetes</taxon>
        <taxon>Mycobacteriales</taxon>
        <taxon>Mycobacteriaceae</taxon>
        <taxon>Mycolicibacillus</taxon>
    </lineage>
</organism>
<dbReference type="InterPro" id="IPR003870">
    <property type="entry name" value="DUF222"/>
</dbReference>
<feature type="region of interest" description="Disordered" evidence="1">
    <location>
        <begin position="437"/>
        <end position="483"/>
    </location>
</feature>
<proteinExistence type="predicted"/>
<dbReference type="OrthoDB" id="5242272at2"/>
<dbReference type="Proteomes" id="UP000193090">
    <property type="component" value="Unassembled WGS sequence"/>
</dbReference>
<name>A0A1X2EIN6_9MYCO</name>
<dbReference type="STRING" id="1798.AWC30_11330"/>
<dbReference type="Gene3D" id="1.10.30.50">
    <property type="match status" value="1"/>
</dbReference>
<dbReference type="EMBL" id="LQPZ01000029">
    <property type="protein sequence ID" value="ORX03111.1"/>
    <property type="molecule type" value="Genomic_DNA"/>
</dbReference>
<comment type="caution">
    <text evidence="3">The sequence shown here is derived from an EMBL/GenBank/DDBJ whole genome shotgun (WGS) entry which is preliminary data.</text>
</comment>
<evidence type="ECO:0000313" key="3">
    <source>
        <dbReference type="EMBL" id="ORX03111.1"/>
    </source>
</evidence>
<sequence>MFEHCWTETPATTALVDRITAASRAESRAAGERLAAIGELDTLRTREHAAEEKWSIDTYEAVSAEVAAALRIGQRLAASYLEYARDMRDRLPKVGALLLAGDISYGTFRTISYRTTLVDDPEVLATVDAAVAARAARWPSLSRSRLSGHIDRIIARVDRDAVRTRRELLAGREVTTLDLEGGLTEVRGRLITADARAVDARLDALAATVCEEDPRNHQQRRADALGALAAGADRLTCLCQRSECPAANKPGARPVVIHVIADQQALAGAQDSSASLLDADGLIPAELLVELAASARLRPLAHPLDAPPEQGYTPSRALADFIRCRDLTCRFPDCDEPALCCDIDHTVPFAAGGRTHASNCKLLCRKHHLIKTFLHWRDKQLPDGTVIWTAPTGHTYVTLPGSTLLFPSLCAPTGDLAPPDPESGRECTNRTAMMPTRRRTRAAGHARYVAAERRRNRNARRARQAEMIAADPSPPADDDPPPF</sequence>
<reference evidence="3 4" key="1">
    <citation type="submission" date="2016-01" db="EMBL/GenBank/DDBJ databases">
        <title>The new phylogeny of the genus Mycobacterium.</title>
        <authorList>
            <person name="Tarcisio F."/>
            <person name="Conor M."/>
            <person name="Antonella G."/>
            <person name="Elisabetta G."/>
            <person name="Giulia F.S."/>
            <person name="Sara T."/>
            <person name="Anna F."/>
            <person name="Clotilde B."/>
            <person name="Roberto B."/>
            <person name="Veronica D.S."/>
            <person name="Fabio R."/>
            <person name="Monica P."/>
            <person name="Olivier J."/>
            <person name="Enrico T."/>
            <person name="Nicola S."/>
        </authorList>
    </citation>
    <scope>NUCLEOTIDE SEQUENCE [LARGE SCALE GENOMIC DNA]</scope>
    <source>
        <strain evidence="3 4">DSM 44153</strain>
    </source>
</reference>
<evidence type="ECO:0000256" key="1">
    <source>
        <dbReference type="SAM" id="MobiDB-lite"/>
    </source>
</evidence>
<gene>
    <name evidence="3" type="ORF">AWC30_11330</name>
</gene>
<dbReference type="SMART" id="SM00507">
    <property type="entry name" value="HNHc"/>
    <property type="match status" value="1"/>
</dbReference>
<dbReference type="CDD" id="cd00085">
    <property type="entry name" value="HNHc"/>
    <property type="match status" value="1"/>
</dbReference>
<protein>
    <recommendedName>
        <fullName evidence="2">HNH nuclease domain-containing protein</fullName>
    </recommendedName>
</protein>
<dbReference type="RefSeq" id="WP_085110295.1">
    <property type="nucleotide sequence ID" value="NZ_JACKSN010000070.1"/>
</dbReference>
<dbReference type="Pfam" id="PF02720">
    <property type="entry name" value="DUF222"/>
    <property type="match status" value="1"/>
</dbReference>
<accession>A0A1X2EIN6</accession>
<feature type="domain" description="HNH nuclease" evidence="2">
    <location>
        <begin position="317"/>
        <end position="369"/>
    </location>
</feature>
<dbReference type="AlphaFoldDB" id="A0A1X2EIN6"/>
<evidence type="ECO:0000259" key="2">
    <source>
        <dbReference type="SMART" id="SM00507"/>
    </source>
</evidence>
<evidence type="ECO:0000313" key="4">
    <source>
        <dbReference type="Proteomes" id="UP000193090"/>
    </source>
</evidence>
<keyword evidence="4" id="KW-1185">Reference proteome</keyword>